<evidence type="ECO:0000313" key="3">
    <source>
        <dbReference type="Proteomes" id="UP000093129"/>
    </source>
</evidence>
<dbReference type="InterPro" id="IPR038717">
    <property type="entry name" value="Tc1-like_DDE_dom"/>
</dbReference>
<dbReference type="InterPro" id="IPR036397">
    <property type="entry name" value="RNaseH_sf"/>
</dbReference>
<dbReference type="Pfam" id="PF13358">
    <property type="entry name" value="DDE_3"/>
    <property type="match status" value="1"/>
</dbReference>
<protein>
    <submittedName>
        <fullName evidence="2">Transposase</fullName>
    </submittedName>
</protein>
<dbReference type="NCBIfam" id="NF033545">
    <property type="entry name" value="transpos_IS630"/>
    <property type="match status" value="1"/>
</dbReference>
<proteinExistence type="predicted"/>
<comment type="caution">
    <text evidence="2">The sequence shown here is derived from an EMBL/GenBank/DDBJ whole genome shotgun (WGS) entry which is preliminary data.</text>
</comment>
<reference evidence="2 3" key="1">
    <citation type="submission" date="2016-07" db="EMBL/GenBank/DDBJ databases">
        <title>Draft genome of a psychrotolerant acidophile Acidithiobacillus ferrivorans strain YL15.</title>
        <authorList>
            <person name="Peng T."/>
            <person name="Ma L."/>
            <person name="Nan M."/>
            <person name="An N."/>
            <person name="Wang M."/>
            <person name="Qiu G."/>
            <person name="Zeng W."/>
        </authorList>
    </citation>
    <scope>NUCLEOTIDE SEQUENCE [LARGE SCALE GENOMIC DNA]</scope>
    <source>
        <strain evidence="2 3">YL15</strain>
    </source>
</reference>
<name>A0A1B9BUD6_9PROT</name>
<feature type="domain" description="Tc1-like transposase DDE" evidence="1">
    <location>
        <begin position="2"/>
        <end position="137"/>
    </location>
</feature>
<dbReference type="AlphaFoldDB" id="A0A1B9BUD6"/>
<gene>
    <name evidence="2" type="ORF">BBC27_04680</name>
</gene>
<accession>A0A1B9BUD6</accession>
<evidence type="ECO:0000259" key="1">
    <source>
        <dbReference type="Pfam" id="PF13358"/>
    </source>
</evidence>
<sequence>MFQDEARFGRINDVRRCWAPKPMRPICQAMLTHEYTYAYAAVDVATGKMDSLILPQVNTSCMQLFLDEVAGRHTQQSIIMIMDGAGWHSSSTLKVPANMRLLSLPPYAPELNPVEHVWDELREKHFHNRVFDSIGALEDHLEAALRAFENDPKRLRSIVSWPWIKDVLMV</sequence>
<dbReference type="Gene3D" id="3.30.420.10">
    <property type="entry name" value="Ribonuclease H-like superfamily/Ribonuclease H"/>
    <property type="match status" value="1"/>
</dbReference>
<dbReference type="Proteomes" id="UP000093129">
    <property type="component" value="Unassembled WGS sequence"/>
</dbReference>
<evidence type="ECO:0000313" key="2">
    <source>
        <dbReference type="EMBL" id="OCB01314.1"/>
    </source>
</evidence>
<dbReference type="GO" id="GO:0003676">
    <property type="term" value="F:nucleic acid binding"/>
    <property type="evidence" value="ECO:0007669"/>
    <property type="project" value="InterPro"/>
</dbReference>
<organism evidence="2 3">
    <name type="scientific">Acidithiobacillus ferrivorans</name>
    <dbReference type="NCBI Taxonomy" id="160808"/>
    <lineage>
        <taxon>Bacteria</taxon>
        <taxon>Pseudomonadati</taxon>
        <taxon>Pseudomonadota</taxon>
        <taxon>Acidithiobacillia</taxon>
        <taxon>Acidithiobacillales</taxon>
        <taxon>Acidithiobacillaceae</taxon>
        <taxon>Acidithiobacillus</taxon>
    </lineage>
</organism>
<dbReference type="InterPro" id="IPR047655">
    <property type="entry name" value="Transpos_IS630-like"/>
</dbReference>
<dbReference type="EMBL" id="MASQ01000160">
    <property type="protein sequence ID" value="OCB01314.1"/>
    <property type="molecule type" value="Genomic_DNA"/>
</dbReference>